<accession>D5A8V8</accession>
<dbReference type="PANTHER" id="PTHR34145:SF28">
    <property type="entry name" value="F-BOX DOMAIN-CONTAINING PROTEIN"/>
    <property type="match status" value="1"/>
</dbReference>
<evidence type="ECO:0000313" key="1">
    <source>
        <dbReference type="EMBL" id="ADE75977.1"/>
    </source>
</evidence>
<dbReference type="OMA" id="EMVWAFK"/>
<name>D5A8V8_PICSI</name>
<dbReference type="AlphaFoldDB" id="D5A8V8"/>
<dbReference type="EMBL" id="BT122605">
    <property type="protein sequence ID" value="ADE75977.1"/>
    <property type="molecule type" value="mRNA"/>
</dbReference>
<sequence length="261" mass="29684">MDDYLACLISHCPLLQKLTIIKCNGLQKPDVSALNLTYLEVEADEMEVLMLNCPKLISLNAVSCPISDLSVNGVLFYEFSFMVRVLKLQCGNDVTELWLDSSVVDSEGNLSAERLFEMVWAFKSLKKLSMDIYELLEREREGMSVPFVKLLERLPHLERLEMRGRFFRELTGDEIPPCLSSPLVNLRIIQVHIDDSDSMEINERQIAMLGCLLQSTPSLEILKFQLLSDLYVTAQHTGVVEKILRLRGTSTQARIFQGLIL</sequence>
<dbReference type="InterPro" id="IPR032675">
    <property type="entry name" value="LRR_dom_sf"/>
</dbReference>
<protein>
    <recommendedName>
        <fullName evidence="2">FBD domain-containing protein</fullName>
    </recommendedName>
</protein>
<proteinExistence type="evidence at transcript level"/>
<reference evidence="1" key="1">
    <citation type="submission" date="2010-04" db="EMBL/GenBank/DDBJ databases">
        <authorList>
            <person name="Reid K.E."/>
            <person name="Liao N."/>
            <person name="Chan S."/>
            <person name="Docking R."/>
            <person name="Taylor G."/>
            <person name="Moore R."/>
            <person name="Mayo M."/>
            <person name="Munro S."/>
            <person name="King J."/>
            <person name="Yanchuk A."/>
            <person name="Holt R."/>
            <person name="Jones S."/>
            <person name="Marra M."/>
            <person name="Ritland C.E."/>
            <person name="Ritland K."/>
            <person name="Bohlmann J."/>
        </authorList>
    </citation>
    <scope>NUCLEOTIDE SEQUENCE</scope>
    <source>
        <tissue evidence="1">Buds collected with no treatment. Collection October 2007</tissue>
    </source>
</reference>
<dbReference type="SUPFAM" id="SSF52047">
    <property type="entry name" value="RNI-like"/>
    <property type="match status" value="1"/>
</dbReference>
<organism evidence="1">
    <name type="scientific">Picea sitchensis</name>
    <name type="common">Sitka spruce</name>
    <name type="synonym">Pinus sitchensis</name>
    <dbReference type="NCBI Taxonomy" id="3332"/>
    <lineage>
        <taxon>Eukaryota</taxon>
        <taxon>Viridiplantae</taxon>
        <taxon>Streptophyta</taxon>
        <taxon>Embryophyta</taxon>
        <taxon>Tracheophyta</taxon>
        <taxon>Spermatophyta</taxon>
        <taxon>Pinopsida</taxon>
        <taxon>Pinidae</taxon>
        <taxon>Conifers I</taxon>
        <taxon>Pinales</taxon>
        <taxon>Pinaceae</taxon>
        <taxon>Picea</taxon>
    </lineage>
</organism>
<evidence type="ECO:0008006" key="2">
    <source>
        <dbReference type="Google" id="ProtNLM"/>
    </source>
</evidence>
<dbReference type="InterPro" id="IPR053772">
    <property type="entry name" value="At1g61320/At1g61330-like"/>
</dbReference>
<dbReference type="PANTHER" id="PTHR34145">
    <property type="entry name" value="OS02G0105600 PROTEIN"/>
    <property type="match status" value="1"/>
</dbReference>
<dbReference type="Gene3D" id="3.80.10.10">
    <property type="entry name" value="Ribonuclease Inhibitor"/>
    <property type="match status" value="1"/>
</dbReference>